<dbReference type="InterPro" id="IPR050250">
    <property type="entry name" value="Macrolide_Exporter_MacB"/>
</dbReference>
<feature type="domain" description="ABC3 transporter permease C-terminal" evidence="7">
    <location>
        <begin position="342"/>
        <end position="488"/>
    </location>
</feature>
<keyword evidence="9" id="KW-1185">Reference proteome</keyword>
<evidence type="ECO:0000313" key="9">
    <source>
        <dbReference type="Proteomes" id="UP000182508"/>
    </source>
</evidence>
<keyword evidence="2" id="KW-1003">Cell membrane</keyword>
<sequence>MNYLKRAWLSVTRRKGKSLLLFVIIFILSNVIAGAVSIQQATQNVEKSIKSKMGAAATVRLDYENMKESDYENIEELSKDTITKVGELSYVKYYDYVMTGYMGSESLKAYVPELLEEQGGMTSGDDMSAYYTYGLRGVQSDKIVPLEEGTITIVEGRSFTVDEVANGKAVTLMSKELAELNQIKAGDTATFVNAVFDYENNEIKSKTEYPLEVVGIYQSTASKDKKSAKSSDSANSDDWNKAYQEQMEANQIYVPNKLVEETRRENMTSYLDANSDMTETDLEESISVGEPLYLLKNPEDLEKFKQDAKALLPQHYIVFASSDDYDNIAGPVKSMSKIAGYVLIAAISASVMVITLVVLLFLRDRKHELGIYLSLGEAKAKVVMQTLIEVFIIALVAISLSVFSGNIMAKGISDTLIQNQIQQQDQMGGGITYYGLSELNSDTTLDDVVEEYEVSLTPSYVALMYGIGLGTVLVATIIPTTYVVRLNPKRIMM</sequence>
<dbReference type="STRING" id="439219.SAMN02910293_01166"/>
<reference evidence="8 9" key="1">
    <citation type="submission" date="2016-10" db="EMBL/GenBank/DDBJ databases">
        <authorList>
            <person name="de Groot N.N."/>
        </authorList>
    </citation>
    <scope>NUCLEOTIDE SEQUENCE [LARGE SCALE GENOMIC DNA]</scope>
    <source>
        <strain evidence="8 9">A-4</strain>
    </source>
</reference>
<dbReference type="EMBL" id="FMXP01000014">
    <property type="protein sequence ID" value="SDB23377.1"/>
    <property type="molecule type" value="Genomic_DNA"/>
</dbReference>
<organism evidence="8 9">
    <name type="scientific">Streptococcus henryi</name>
    <dbReference type="NCBI Taxonomy" id="439219"/>
    <lineage>
        <taxon>Bacteria</taxon>
        <taxon>Bacillati</taxon>
        <taxon>Bacillota</taxon>
        <taxon>Bacilli</taxon>
        <taxon>Lactobacillales</taxon>
        <taxon>Streptococcaceae</taxon>
        <taxon>Streptococcus</taxon>
    </lineage>
</organism>
<dbReference type="GO" id="GO:0022857">
    <property type="term" value="F:transmembrane transporter activity"/>
    <property type="evidence" value="ECO:0007669"/>
    <property type="project" value="TreeGrafter"/>
</dbReference>
<name>A0A1G6BS64_9STRE</name>
<dbReference type="Proteomes" id="UP000182508">
    <property type="component" value="Unassembled WGS sequence"/>
</dbReference>
<evidence type="ECO:0000256" key="1">
    <source>
        <dbReference type="ARBA" id="ARBA00004651"/>
    </source>
</evidence>
<evidence type="ECO:0000256" key="3">
    <source>
        <dbReference type="ARBA" id="ARBA00022692"/>
    </source>
</evidence>
<dbReference type="AlphaFoldDB" id="A0A1G6BS64"/>
<proteinExistence type="predicted"/>
<evidence type="ECO:0000256" key="6">
    <source>
        <dbReference type="SAM" id="Phobius"/>
    </source>
</evidence>
<evidence type="ECO:0000256" key="4">
    <source>
        <dbReference type="ARBA" id="ARBA00022989"/>
    </source>
</evidence>
<evidence type="ECO:0000313" key="8">
    <source>
        <dbReference type="EMBL" id="SDB23377.1"/>
    </source>
</evidence>
<dbReference type="PANTHER" id="PTHR30572">
    <property type="entry name" value="MEMBRANE COMPONENT OF TRANSPORTER-RELATED"/>
    <property type="match status" value="1"/>
</dbReference>
<gene>
    <name evidence="8" type="ORF">SAMN02910293_01166</name>
</gene>
<dbReference type="eggNOG" id="COG0577">
    <property type="taxonomic scope" value="Bacteria"/>
</dbReference>
<keyword evidence="4 6" id="KW-1133">Transmembrane helix</keyword>
<dbReference type="InterPro" id="IPR003838">
    <property type="entry name" value="ABC3_permease_C"/>
</dbReference>
<protein>
    <submittedName>
        <fullName evidence="8">Putative ABC transport system permease protein</fullName>
    </submittedName>
</protein>
<evidence type="ECO:0000259" key="7">
    <source>
        <dbReference type="Pfam" id="PF02687"/>
    </source>
</evidence>
<feature type="transmembrane region" description="Helical" evidence="6">
    <location>
        <begin position="338"/>
        <end position="362"/>
    </location>
</feature>
<dbReference type="GO" id="GO:0005886">
    <property type="term" value="C:plasma membrane"/>
    <property type="evidence" value="ECO:0007669"/>
    <property type="project" value="UniProtKB-SubCell"/>
</dbReference>
<dbReference type="RefSeq" id="WP_074486003.1">
    <property type="nucleotide sequence ID" value="NZ_FMXP01000014.1"/>
</dbReference>
<comment type="subcellular location">
    <subcellularLocation>
        <location evidence="1">Cell membrane</location>
        <topology evidence="1">Multi-pass membrane protein</topology>
    </subcellularLocation>
</comment>
<accession>A0A1G6BS64</accession>
<feature type="transmembrane region" description="Helical" evidence="6">
    <location>
        <begin position="382"/>
        <end position="403"/>
    </location>
</feature>
<evidence type="ECO:0000256" key="2">
    <source>
        <dbReference type="ARBA" id="ARBA00022475"/>
    </source>
</evidence>
<dbReference type="Pfam" id="PF02687">
    <property type="entry name" value="FtsX"/>
    <property type="match status" value="1"/>
</dbReference>
<dbReference type="PANTHER" id="PTHR30572:SF9">
    <property type="entry name" value="ABC TRANSPORTER PERMEASE PROTEIN"/>
    <property type="match status" value="1"/>
</dbReference>
<feature type="transmembrane region" description="Helical" evidence="6">
    <location>
        <begin position="462"/>
        <end position="484"/>
    </location>
</feature>
<keyword evidence="5 6" id="KW-0472">Membrane</keyword>
<keyword evidence="3 6" id="KW-0812">Transmembrane</keyword>
<evidence type="ECO:0000256" key="5">
    <source>
        <dbReference type="ARBA" id="ARBA00023136"/>
    </source>
</evidence>